<dbReference type="EMBL" id="CP040749">
    <property type="protein sequence ID" value="QCX40300.1"/>
    <property type="molecule type" value="Genomic_DNA"/>
</dbReference>
<gene>
    <name evidence="6" type="ORF">FF125_18285</name>
</gene>
<name>A0A5B7TVG2_9FLAO</name>
<dbReference type="PROSITE" id="PS51077">
    <property type="entry name" value="HTH_ICLR"/>
    <property type="match status" value="1"/>
</dbReference>
<organism evidence="6 7">
    <name type="scientific">Aureibaculum algae</name>
    <dbReference type="NCBI Taxonomy" id="2584122"/>
    <lineage>
        <taxon>Bacteria</taxon>
        <taxon>Pseudomonadati</taxon>
        <taxon>Bacteroidota</taxon>
        <taxon>Flavobacteriia</taxon>
        <taxon>Flavobacteriales</taxon>
        <taxon>Flavobacteriaceae</taxon>
        <taxon>Aureibaculum</taxon>
    </lineage>
</organism>
<dbReference type="Pfam" id="PF01614">
    <property type="entry name" value="IclR_C"/>
    <property type="match status" value="1"/>
</dbReference>
<feature type="domain" description="IclR-ED" evidence="5">
    <location>
        <begin position="74"/>
        <end position="256"/>
    </location>
</feature>
<proteinExistence type="predicted"/>
<dbReference type="Gene3D" id="3.30.450.40">
    <property type="match status" value="1"/>
</dbReference>
<dbReference type="InterPro" id="IPR050707">
    <property type="entry name" value="HTH_MetabolicPath_Reg"/>
</dbReference>
<dbReference type="PANTHER" id="PTHR30136:SF7">
    <property type="entry name" value="HTH-TYPE TRANSCRIPTIONAL REGULATOR KDGR-RELATED"/>
    <property type="match status" value="1"/>
</dbReference>
<evidence type="ECO:0000256" key="2">
    <source>
        <dbReference type="ARBA" id="ARBA00023125"/>
    </source>
</evidence>
<dbReference type="PROSITE" id="PS51078">
    <property type="entry name" value="ICLR_ED"/>
    <property type="match status" value="1"/>
</dbReference>
<protein>
    <submittedName>
        <fullName evidence="6">IclR family transcriptional regulator</fullName>
    </submittedName>
</protein>
<keyword evidence="1" id="KW-0805">Transcription regulation</keyword>
<sequence>MATTIPTKYNAPALDKGLDIIEYLSAEGIPLTQAEIANGINKTPSEIYRMLVCLEERGYVIRGSNAGKYRLSLKMYSLSHRHTPFDELKRVAHFPMQSLSETTRQSCHLSIMNNDQLLIISQTRSPSAVSLSIEEGTHFPISMTTSGRVLLSMFSEDVRKDILSRDPHFKKWSKQEQDELYQCVAQAKADGYRHSNSALTSGVTDLAIPIGLDDSDLRAVLAVSLFTSSLQNELNIESILKAMKHTQQEINKLIGG</sequence>
<dbReference type="InterPro" id="IPR005471">
    <property type="entry name" value="Tscrpt_reg_IclR_N"/>
</dbReference>
<dbReference type="GO" id="GO:0003700">
    <property type="term" value="F:DNA-binding transcription factor activity"/>
    <property type="evidence" value="ECO:0007669"/>
    <property type="project" value="TreeGrafter"/>
</dbReference>
<dbReference type="KEGG" id="fbe:FF125_18285"/>
<dbReference type="SMART" id="SM00346">
    <property type="entry name" value="HTH_ICLR"/>
    <property type="match status" value="1"/>
</dbReference>
<keyword evidence="2" id="KW-0238">DNA-binding</keyword>
<accession>A0A5B7TVG2</accession>
<evidence type="ECO:0000313" key="6">
    <source>
        <dbReference type="EMBL" id="QCX40300.1"/>
    </source>
</evidence>
<dbReference type="InterPro" id="IPR029016">
    <property type="entry name" value="GAF-like_dom_sf"/>
</dbReference>
<dbReference type="InterPro" id="IPR036388">
    <property type="entry name" value="WH-like_DNA-bd_sf"/>
</dbReference>
<dbReference type="SUPFAM" id="SSF55781">
    <property type="entry name" value="GAF domain-like"/>
    <property type="match status" value="1"/>
</dbReference>
<dbReference type="SUPFAM" id="SSF46785">
    <property type="entry name" value="Winged helix' DNA-binding domain"/>
    <property type="match status" value="1"/>
</dbReference>
<dbReference type="RefSeq" id="WP_138951199.1">
    <property type="nucleotide sequence ID" value="NZ_CP040749.1"/>
</dbReference>
<dbReference type="InterPro" id="IPR036390">
    <property type="entry name" value="WH_DNA-bd_sf"/>
</dbReference>
<evidence type="ECO:0000313" key="7">
    <source>
        <dbReference type="Proteomes" id="UP000306229"/>
    </source>
</evidence>
<evidence type="ECO:0000256" key="1">
    <source>
        <dbReference type="ARBA" id="ARBA00023015"/>
    </source>
</evidence>
<keyword evidence="3" id="KW-0804">Transcription</keyword>
<dbReference type="Pfam" id="PF09339">
    <property type="entry name" value="HTH_IclR"/>
    <property type="match status" value="1"/>
</dbReference>
<keyword evidence="7" id="KW-1185">Reference proteome</keyword>
<evidence type="ECO:0000259" key="4">
    <source>
        <dbReference type="PROSITE" id="PS51077"/>
    </source>
</evidence>
<evidence type="ECO:0000259" key="5">
    <source>
        <dbReference type="PROSITE" id="PS51078"/>
    </source>
</evidence>
<dbReference type="AlphaFoldDB" id="A0A5B7TVG2"/>
<dbReference type="Proteomes" id="UP000306229">
    <property type="component" value="Chromosome"/>
</dbReference>
<dbReference type="GO" id="GO:0045892">
    <property type="term" value="P:negative regulation of DNA-templated transcription"/>
    <property type="evidence" value="ECO:0007669"/>
    <property type="project" value="TreeGrafter"/>
</dbReference>
<evidence type="ECO:0000256" key="3">
    <source>
        <dbReference type="ARBA" id="ARBA00023163"/>
    </source>
</evidence>
<dbReference type="PANTHER" id="PTHR30136">
    <property type="entry name" value="HELIX-TURN-HELIX TRANSCRIPTIONAL REGULATOR, ICLR FAMILY"/>
    <property type="match status" value="1"/>
</dbReference>
<feature type="domain" description="HTH iclR-type" evidence="4">
    <location>
        <begin position="11"/>
        <end position="73"/>
    </location>
</feature>
<reference evidence="6 7" key="1">
    <citation type="submission" date="2019-05" db="EMBL/GenBank/DDBJ databases">
        <title>Algicella ahnfeltiae gen. nov., sp. nov., a novel marine bacterium of the family Flavobacteriaceae isolated from a red alga.</title>
        <authorList>
            <person name="Nedashkovskaya O.I."/>
            <person name="Kukhlevskiy A.D."/>
            <person name="Kim S.-G."/>
            <person name="Zhukova N.V."/>
            <person name="Mikhailov V.V."/>
        </authorList>
    </citation>
    <scope>NUCLEOTIDE SEQUENCE [LARGE SCALE GENOMIC DNA]</scope>
    <source>
        <strain evidence="6 7">10Alg115</strain>
    </source>
</reference>
<dbReference type="GO" id="GO:0003677">
    <property type="term" value="F:DNA binding"/>
    <property type="evidence" value="ECO:0007669"/>
    <property type="project" value="UniProtKB-KW"/>
</dbReference>
<dbReference type="InterPro" id="IPR014757">
    <property type="entry name" value="Tscrpt_reg_IclR_C"/>
</dbReference>
<dbReference type="Gene3D" id="1.10.10.10">
    <property type="entry name" value="Winged helix-like DNA-binding domain superfamily/Winged helix DNA-binding domain"/>
    <property type="match status" value="1"/>
</dbReference>
<dbReference type="OrthoDB" id="9791752at2"/>